<dbReference type="Proteomes" id="UP000001694">
    <property type="component" value="Chromosome"/>
</dbReference>
<gene>
    <name evidence="1" type="ordered locus">Tneu_0276</name>
</gene>
<proteinExistence type="predicted"/>
<dbReference type="RefSeq" id="WP_012349649.1">
    <property type="nucleotide sequence ID" value="NC_010525.1"/>
</dbReference>
<name>B1YB97_PYRNV</name>
<evidence type="ECO:0000313" key="2">
    <source>
        <dbReference type="Proteomes" id="UP000001694"/>
    </source>
</evidence>
<dbReference type="STRING" id="444157.Tneu_0276"/>
<evidence type="ECO:0000313" key="1">
    <source>
        <dbReference type="EMBL" id="ACB39228.1"/>
    </source>
</evidence>
<protein>
    <submittedName>
        <fullName evidence="1">Uncharacterized protein</fullName>
    </submittedName>
</protein>
<keyword evidence="2" id="KW-1185">Reference proteome</keyword>
<dbReference type="OrthoDB" id="25190at2157"/>
<dbReference type="GeneID" id="6165636"/>
<dbReference type="KEGG" id="tne:Tneu_0276"/>
<organism evidence="1 2">
    <name type="scientific">Pyrobaculum neutrophilum (strain DSM 2338 / JCM 9278 / NBRC 100436 / V24Sta)</name>
    <name type="common">Thermoproteus neutrophilus</name>
    <dbReference type="NCBI Taxonomy" id="444157"/>
    <lineage>
        <taxon>Archaea</taxon>
        <taxon>Thermoproteota</taxon>
        <taxon>Thermoprotei</taxon>
        <taxon>Thermoproteales</taxon>
        <taxon>Thermoproteaceae</taxon>
        <taxon>Pyrobaculum</taxon>
    </lineage>
</organism>
<sequence>MRKPLKFFDIAAGRAFTTAEYRVVEVEIRFPHGVERRPMAVAVSPYTGHLCYSFAPRRSEIKAAPLTTYFKE</sequence>
<dbReference type="eggNOG" id="arCOG04200">
    <property type="taxonomic scope" value="Archaea"/>
</dbReference>
<dbReference type="AlphaFoldDB" id="B1YB97"/>
<dbReference type="HOGENOM" id="CLU_2695981_0_0_2"/>
<dbReference type="EMBL" id="CP001014">
    <property type="protein sequence ID" value="ACB39228.1"/>
    <property type="molecule type" value="Genomic_DNA"/>
</dbReference>
<accession>B1YB97</accession>
<reference evidence="1" key="1">
    <citation type="submission" date="2008-03" db="EMBL/GenBank/DDBJ databases">
        <title>Complete sequence of Thermoproteus neutrophilus V24Sta.</title>
        <authorList>
            <consortium name="US DOE Joint Genome Institute"/>
            <person name="Copeland A."/>
            <person name="Lucas S."/>
            <person name="Lapidus A."/>
            <person name="Glavina del Rio T."/>
            <person name="Dalin E."/>
            <person name="Tice H."/>
            <person name="Bruce D."/>
            <person name="Goodwin L."/>
            <person name="Pitluck S."/>
            <person name="Sims D."/>
            <person name="Brettin T."/>
            <person name="Detter J.C."/>
            <person name="Han C."/>
            <person name="Kuske C.R."/>
            <person name="Schmutz J."/>
            <person name="Larimer F."/>
            <person name="Land M."/>
            <person name="Hauser L."/>
            <person name="Kyrpides N."/>
            <person name="Mikhailova N."/>
            <person name="Biddle J.F."/>
            <person name="Zhang Z."/>
            <person name="Fitz-Gibbon S.T."/>
            <person name="Lowe T.M."/>
            <person name="Saltikov C."/>
            <person name="House C.H."/>
            <person name="Richardson P."/>
        </authorList>
    </citation>
    <scope>NUCLEOTIDE SEQUENCE [LARGE SCALE GENOMIC DNA]</scope>
    <source>
        <strain evidence="1">V24Sta</strain>
    </source>
</reference>